<reference evidence="7" key="1">
    <citation type="journal article" date="2014" name="Int. J. Syst. Evol. Microbiol.">
        <title>Complete genome sequence of Corynebacterium casei LMG S-19264T (=DSM 44701T), isolated from a smear-ripened cheese.</title>
        <authorList>
            <consortium name="US DOE Joint Genome Institute (JGI-PGF)"/>
            <person name="Walter F."/>
            <person name="Albersmeier A."/>
            <person name="Kalinowski J."/>
            <person name="Ruckert C."/>
        </authorList>
    </citation>
    <scope>NUCLEOTIDE SEQUENCE</scope>
    <source>
        <strain evidence="7">VKM B-1513</strain>
    </source>
</reference>
<dbReference type="Pfam" id="PF00939">
    <property type="entry name" value="Na_sulph_symp"/>
    <property type="match status" value="1"/>
</dbReference>
<evidence type="ECO:0000313" key="8">
    <source>
        <dbReference type="Proteomes" id="UP001143486"/>
    </source>
</evidence>
<evidence type="ECO:0000256" key="5">
    <source>
        <dbReference type="ARBA" id="ARBA00023136"/>
    </source>
</evidence>
<feature type="transmembrane region" description="Helical" evidence="6">
    <location>
        <begin position="401"/>
        <end position="417"/>
    </location>
</feature>
<feature type="transmembrane region" description="Helical" evidence="6">
    <location>
        <begin position="463"/>
        <end position="482"/>
    </location>
</feature>
<feature type="transmembrane region" description="Helical" evidence="6">
    <location>
        <begin position="343"/>
        <end position="369"/>
    </location>
</feature>
<protein>
    <submittedName>
        <fullName evidence="7">Di- and tricarboxylate transporter</fullName>
    </submittedName>
</protein>
<feature type="transmembrane region" description="Helical" evidence="6">
    <location>
        <begin position="223"/>
        <end position="250"/>
    </location>
</feature>
<keyword evidence="3 6" id="KW-0812">Transmembrane</keyword>
<dbReference type="PROSITE" id="PS01271">
    <property type="entry name" value="NA_SULFATE"/>
    <property type="match status" value="1"/>
</dbReference>
<accession>A0A9W6IN07</accession>
<feature type="transmembrane region" description="Helical" evidence="6">
    <location>
        <begin position="375"/>
        <end position="394"/>
    </location>
</feature>
<dbReference type="Proteomes" id="UP001143486">
    <property type="component" value="Unassembled WGS sequence"/>
</dbReference>
<reference evidence="7" key="2">
    <citation type="submission" date="2023-01" db="EMBL/GenBank/DDBJ databases">
        <authorList>
            <person name="Sun Q."/>
            <person name="Evtushenko L."/>
        </authorList>
    </citation>
    <scope>NUCLEOTIDE SEQUENCE</scope>
    <source>
        <strain evidence="7">VKM B-1513</strain>
    </source>
</reference>
<comment type="subcellular location">
    <subcellularLocation>
        <location evidence="1">Membrane</location>
        <topology evidence="1">Multi-pass membrane protein</topology>
    </subcellularLocation>
</comment>
<feature type="transmembrane region" description="Helical" evidence="6">
    <location>
        <begin position="43"/>
        <end position="76"/>
    </location>
</feature>
<sequence length="489" mass="50707">MTDATHDDAPALYQRIGLAAGPLAAILIGLFLRPEGLSNEGVFVAAIGAWMAIWWATEAIPVAITAFLPLVLFPILGVSTIGEISSPYAHPIIYLFFGGFVVALAIERCGLHRRIALGVFRMVGTNARALVGGFMLAAAIVSMWISNTSTTLMLLPIAVSVVTVIGETMPDLDVRQRSNFSIALLLGLAYGATLGGVATLVGTPPNAFMVGFMSDSYGVEVDFARWMLVGVPVSAVLLPIAWLTLTRIIFPVSFTASADAMKHIGQMRTALGPMSTAEARTAMLFAFLVIGWVGRGVLSGVPVIGSISDTGIAMIAAVAAFLIPSGKDGQALMVWEDMGKLPWGVLILFGGGLALASAVASSGLALWLGEQLAPLGALNLALLVIAATALVIFLTELTSNLATTATFLPVIAAIAVETGQDPLVFVIPVTLAASCAFMLPVATPPNAIVFSSGLVSIPHMARAGFLLNIVAIAVLAMAALWLSPVVFGG</sequence>
<feature type="transmembrane region" description="Helical" evidence="6">
    <location>
        <begin position="12"/>
        <end position="31"/>
    </location>
</feature>
<feature type="transmembrane region" description="Helical" evidence="6">
    <location>
        <begin position="182"/>
        <end position="203"/>
    </location>
</feature>
<dbReference type="InterPro" id="IPR031312">
    <property type="entry name" value="Na/sul_symport_CS"/>
</dbReference>
<dbReference type="NCBIfam" id="TIGR00785">
    <property type="entry name" value="dass"/>
    <property type="match status" value="1"/>
</dbReference>
<feature type="transmembrane region" description="Helical" evidence="6">
    <location>
        <begin position="88"/>
        <end position="106"/>
    </location>
</feature>
<evidence type="ECO:0000256" key="6">
    <source>
        <dbReference type="SAM" id="Phobius"/>
    </source>
</evidence>
<dbReference type="PANTHER" id="PTHR10283:SF82">
    <property type="entry name" value="SOLUTE CARRIER FAMILY 13 MEMBER 2"/>
    <property type="match status" value="1"/>
</dbReference>
<dbReference type="CDD" id="cd01115">
    <property type="entry name" value="SLC13_permease"/>
    <property type="match status" value="1"/>
</dbReference>
<evidence type="ECO:0000313" key="7">
    <source>
        <dbReference type="EMBL" id="GLK52519.1"/>
    </source>
</evidence>
<dbReference type="RefSeq" id="WP_271186886.1">
    <property type="nucleotide sequence ID" value="NZ_BSFE01000005.1"/>
</dbReference>
<dbReference type="AlphaFoldDB" id="A0A9W6IN07"/>
<keyword evidence="5 6" id="KW-0472">Membrane</keyword>
<dbReference type="EMBL" id="BSFE01000005">
    <property type="protein sequence ID" value="GLK52519.1"/>
    <property type="molecule type" value="Genomic_DNA"/>
</dbReference>
<feature type="transmembrane region" description="Helical" evidence="6">
    <location>
        <begin position="151"/>
        <end position="170"/>
    </location>
</feature>
<dbReference type="InterPro" id="IPR001898">
    <property type="entry name" value="SLC13A/DASS"/>
</dbReference>
<keyword evidence="2" id="KW-0813">Transport</keyword>
<dbReference type="GO" id="GO:0005886">
    <property type="term" value="C:plasma membrane"/>
    <property type="evidence" value="ECO:0007669"/>
    <property type="project" value="TreeGrafter"/>
</dbReference>
<evidence type="ECO:0000256" key="2">
    <source>
        <dbReference type="ARBA" id="ARBA00022448"/>
    </source>
</evidence>
<feature type="transmembrane region" description="Helical" evidence="6">
    <location>
        <begin position="271"/>
        <end position="294"/>
    </location>
</feature>
<organism evidence="7 8">
    <name type="scientific">Maricaulis virginensis</name>
    <dbReference type="NCBI Taxonomy" id="144022"/>
    <lineage>
        <taxon>Bacteria</taxon>
        <taxon>Pseudomonadati</taxon>
        <taxon>Pseudomonadota</taxon>
        <taxon>Alphaproteobacteria</taxon>
        <taxon>Maricaulales</taxon>
        <taxon>Maricaulaceae</taxon>
        <taxon>Maricaulis</taxon>
    </lineage>
</organism>
<comment type="caution">
    <text evidence="7">The sequence shown here is derived from an EMBL/GenBank/DDBJ whole genome shotgun (WGS) entry which is preliminary data.</text>
</comment>
<gene>
    <name evidence="7" type="ORF">GCM10017621_20270</name>
</gene>
<dbReference type="GO" id="GO:0015141">
    <property type="term" value="F:succinate transmembrane transporter activity"/>
    <property type="evidence" value="ECO:0007669"/>
    <property type="project" value="UniProtKB-ARBA"/>
</dbReference>
<evidence type="ECO:0000256" key="3">
    <source>
        <dbReference type="ARBA" id="ARBA00022692"/>
    </source>
</evidence>
<keyword evidence="8" id="KW-1185">Reference proteome</keyword>
<feature type="transmembrane region" description="Helical" evidence="6">
    <location>
        <begin position="127"/>
        <end position="145"/>
    </location>
</feature>
<evidence type="ECO:0000256" key="4">
    <source>
        <dbReference type="ARBA" id="ARBA00022989"/>
    </source>
</evidence>
<proteinExistence type="predicted"/>
<keyword evidence="4 6" id="KW-1133">Transmembrane helix</keyword>
<name>A0A9W6IN07_9PROT</name>
<feature type="transmembrane region" description="Helical" evidence="6">
    <location>
        <begin position="300"/>
        <end position="323"/>
    </location>
</feature>
<evidence type="ECO:0000256" key="1">
    <source>
        <dbReference type="ARBA" id="ARBA00004141"/>
    </source>
</evidence>
<dbReference type="PANTHER" id="PTHR10283">
    <property type="entry name" value="SOLUTE CARRIER FAMILY 13 MEMBER"/>
    <property type="match status" value="1"/>
</dbReference>